<feature type="domain" description="NTP pyrophosphohydrolase MazG-like" evidence="2">
    <location>
        <begin position="260"/>
        <end position="333"/>
    </location>
</feature>
<dbReference type="InterPro" id="IPR048015">
    <property type="entry name" value="NTP-PPase_MazG-like_N"/>
</dbReference>
<dbReference type="Gene3D" id="1.10.287.1080">
    <property type="entry name" value="MazG-like"/>
    <property type="match status" value="2"/>
</dbReference>
<dbReference type="EMBL" id="CP134050">
    <property type="protein sequence ID" value="WNC14961.1"/>
    <property type="molecule type" value="Genomic_DNA"/>
</dbReference>
<reference evidence="3 4" key="1">
    <citation type="submission" date="2023-09" db="EMBL/GenBank/DDBJ databases">
        <title>Complete Genome and Methylome dissection of Bacillus brevis NEB573 original source of BbsI restriction endonuclease.</title>
        <authorList>
            <person name="Fomenkov A."/>
            <person name="Roberts R.D."/>
        </authorList>
    </citation>
    <scope>NUCLEOTIDE SEQUENCE [LARGE SCALE GENOMIC DNA]</scope>
    <source>
        <strain evidence="3 4">NEB573</strain>
    </source>
</reference>
<dbReference type="PANTHER" id="PTHR30522:SF0">
    <property type="entry name" value="NUCLEOSIDE TRIPHOSPHATE PYROPHOSPHOHYDROLASE"/>
    <property type="match status" value="1"/>
</dbReference>
<dbReference type="CDD" id="cd11528">
    <property type="entry name" value="NTP-PPase_MazG_Nterm"/>
    <property type="match status" value="1"/>
</dbReference>
<evidence type="ECO:0000313" key="4">
    <source>
        <dbReference type="Proteomes" id="UP001256827"/>
    </source>
</evidence>
<dbReference type="CDD" id="cd11529">
    <property type="entry name" value="NTP-PPase_MazG_Cterm"/>
    <property type="match status" value="1"/>
</dbReference>
<dbReference type="InterPro" id="IPR048011">
    <property type="entry name" value="NTP-PPase_MazG-like_C"/>
</dbReference>
<evidence type="ECO:0000259" key="1">
    <source>
        <dbReference type="Pfam" id="PF00590"/>
    </source>
</evidence>
<dbReference type="Pfam" id="PF03819">
    <property type="entry name" value="MazG"/>
    <property type="match status" value="2"/>
</dbReference>
<dbReference type="InterPro" id="IPR035013">
    <property type="entry name" value="YabN_N"/>
</dbReference>
<accession>A0ABY9T6Z1</accession>
<gene>
    <name evidence="3" type="primary">mazG</name>
    <name evidence="3" type="ORF">RGB73_00750</name>
</gene>
<dbReference type="CDD" id="cd11723">
    <property type="entry name" value="YabN_N_like"/>
    <property type="match status" value="1"/>
</dbReference>
<dbReference type="Pfam" id="PF00590">
    <property type="entry name" value="TP_methylase"/>
    <property type="match status" value="1"/>
</dbReference>
<dbReference type="InterPro" id="IPR024180">
    <property type="entry name" value="Tetrapyrrole_Mease/MazG_pred"/>
</dbReference>
<dbReference type="Proteomes" id="UP001256827">
    <property type="component" value="Chromosome"/>
</dbReference>
<dbReference type="GO" id="GO:0047429">
    <property type="term" value="F:nucleoside triphosphate diphosphatase activity"/>
    <property type="evidence" value="ECO:0007669"/>
    <property type="project" value="UniProtKB-EC"/>
</dbReference>
<name>A0ABY9T6Z1_BREBE</name>
<dbReference type="InterPro" id="IPR011551">
    <property type="entry name" value="NTP_PyrPHydrolase_MazG"/>
</dbReference>
<keyword evidence="4" id="KW-1185">Reference proteome</keyword>
<dbReference type="InterPro" id="IPR000878">
    <property type="entry name" value="4pyrrol_Mease"/>
</dbReference>
<sequence length="495" mass="55595">METTKQKITVVGLGAGDLDQLPYGIYRTLKQAAHLYLRTQEHPVVGQLRAEGIAFSSFDDTYERHESFEEVYADIADQLFAGAQQHGSIVYAVPGHPLVAERTVQLLLQQGANRGVEIEIGGGQSFIDPLFARLKIDPIEGFSLLDGTALRPDQVSPGLHTIIAQVYDAFVASDVKLTLMEILPDDYQVTVATAVGVAGQERIETVPLYELDRLDHFGNLSLVYVPPTRDERVSYRQFSYLKEIVAILRSPDGCPWDREQTHQSIRKNLIEETYEVLETIDDDDPDAMCEELGDLLMQIMLHSQMAAEDGYFTVDDVVAALNEKLIRRHPHVFGEKSANDSEEALANWQEIKAQEKAAKGIDVAAASQLSGIPRDLPALMYAYKLQKKAAQVGFDWDDVADVYAKVEEEYRELREATEEERAGELGDLLFAVVNLARFLGLDPEEALALTNNKFKQRFSYIEEKLRAAGRSFAETDLTEMDQWWEEAKQHGKRRG</sequence>
<dbReference type="InterPro" id="IPR014777">
    <property type="entry name" value="4pyrrole_Mease_sub1"/>
</dbReference>
<dbReference type="SUPFAM" id="SSF53790">
    <property type="entry name" value="Tetrapyrrole methylase"/>
    <property type="match status" value="1"/>
</dbReference>
<keyword evidence="3" id="KW-0378">Hydrolase</keyword>
<feature type="domain" description="Tetrapyrrole methylase" evidence="1">
    <location>
        <begin position="7"/>
        <end position="211"/>
    </location>
</feature>
<dbReference type="Gene3D" id="3.40.1010.10">
    <property type="entry name" value="Cobalt-precorrin-4 Transmethylase, Domain 1"/>
    <property type="match status" value="1"/>
</dbReference>
<dbReference type="EC" id="3.6.1.9" evidence="3"/>
<dbReference type="NCBIfam" id="TIGR00444">
    <property type="entry name" value="mazG"/>
    <property type="match status" value="1"/>
</dbReference>
<dbReference type="InterPro" id="IPR035996">
    <property type="entry name" value="4pyrrol_Methylase_sf"/>
</dbReference>
<dbReference type="RefSeq" id="WP_310767852.1">
    <property type="nucleotide sequence ID" value="NZ_CP134050.1"/>
</dbReference>
<protein>
    <submittedName>
        <fullName evidence="3">Nucleoside triphosphate pyrophosphohydrolase</fullName>
        <ecNumber evidence="3">3.6.1.9</ecNumber>
    </submittedName>
</protein>
<organism evidence="3 4">
    <name type="scientific">Brevibacillus brevis</name>
    <name type="common">Bacillus brevis</name>
    <dbReference type="NCBI Taxonomy" id="1393"/>
    <lineage>
        <taxon>Bacteria</taxon>
        <taxon>Bacillati</taxon>
        <taxon>Bacillota</taxon>
        <taxon>Bacilli</taxon>
        <taxon>Bacillales</taxon>
        <taxon>Paenibacillaceae</taxon>
        <taxon>Brevibacillus</taxon>
    </lineage>
</organism>
<dbReference type="SUPFAM" id="SSF101386">
    <property type="entry name" value="all-alpha NTP pyrophosphatases"/>
    <property type="match status" value="2"/>
</dbReference>
<dbReference type="PIRSF" id="PIRSF002845">
    <property type="entry name" value="Ttrprl_mtas_MazG"/>
    <property type="match status" value="1"/>
</dbReference>
<feature type="domain" description="NTP pyrophosphohydrolase MazG-like" evidence="2">
    <location>
        <begin position="405"/>
        <end position="457"/>
    </location>
</feature>
<evidence type="ECO:0000259" key="2">
    <source>
        <dbReference type="Pfam" id="PF03819"/>
    </source>
</evidence>
<proteinExistence type="predicted"/>
<dbReference type="InterPro" id="IPR004518">
    <property type="entry name" value="MazG-like_dom"/>
</dbReference>
<evidence type="ECO:0000313" key="3">
    <source>
        <dbReference type="EMBL" id="WNC14961.1"/>
    </source>
</evidence>
<dbReference type="NCBIfam" id="NF007113">
    <property type="entry name" value="PRK09562.1"/>
    <property type="match status" value="1"/>
</dbReference>
<dbReference type="PANTHER" id="PTHR30522">
    <property type="entry name" value="NUCLEOSIDE TRIPHOSPHATE PYROPHOSPHOHYDROLASE"/>
    <property type="match status" value="1"/>
</dbReference>